<dbReference type="InterPro" id="IPR001505">
    <property type="entry name" value="Copper_CuA"/>
</dbReference>
<dbReference type="InterPro" id="IPR034210">
    <property type="entry name" value="CcO_II_C"/>
</dbReference>
<dbReference type="SUPFAM" id="SSF49503">
    <property type="entry name" value="Cupredoxins"/>
    <property type="match status" value="1"/>
</dbReference>
<dbReference type="Pfam" id="PF00116">
    <property type="entry name" value="COX2"/>
    <property type="match status" value="1"/>
</dbReference>
<dbReference type="SUPFAM" id="SSF81464">
    <property type="entry name" value="Cytochrome c oxidase subunit II-like, transmembrane region"/>
    <property type="match status" value="1"/>
</dbReference>
<feature type="transmembrane region" description="Helical" evidence="19">
    <location>
        <begin position="94"/>
        <end position="116"/>
    </location>
</feature>
<protein>
    <recommendedName>
        <fullName evidence="18">Cytochrome c oxidase subunit 2</fullName>
        <ecNumber evidence="18">7.1.1.9</ecNumber>
    </recommendedName>
</protein>
<keyword evidence="3 17" id="KW-0813">Transport</keyword>
<dbReference type="AlphaFoldDB" id="A0A0W0TS75"/>
<keyword evidence="13 19" id="KW-0472">Membrane</keyword>
<evidence type="ECO:0000256" key="17">
    <source>
        <dbReference type="RuleBase" id="RU000456"/>
    </source>
</evidence>
<evidence type="ECO:0000256" key="19">
    <source>
        <dbReference type="SAM" id="Phobius"/>
    </source>
</evidence>
<dbReference type="EMBL" id="LNYA01000018">
    <property type="protein sequence ID" value="KTC98595.1"/>
    <property type="molecule type" value="Genomic_DNA"/>
</dbReference>
<dbReference type="InterPro" id="IPR008972">
    <property type="entry name" value="Cupredoxin"/>
</dbReference>
<evidence type="ECO:0000256" key="13">
    <source>
        <dbReference type="ARBA" id="ARBA00023136"/>
    </source>
</evidence>
<proteinExistence type="inferred from homology"/>
<dbReference type="Proteomes" id="UP000054773">
    <property type="component" value="Unassembled WGS sequence"/>
</dbReference>
<evidence type="ECO:0000256" key="20">
    <source>
        <dbReference type="SAM" id="SignalP"/>
    </source>
</evidence>
<dbReference type="PROSITE" id="PS50999">
    <property type="entry name" value="COX2_TM"/>
    <property type="match status" value="1"/>
</dbReference>
<dbReference type="PROSITE" id="PS50857">
    <property type="entry name" value="COX2_CUA"/>
    <property type="match status" value="1"/>
</dbReference>
<dbReference type="Gene3D" id="1.10.760.10">
    <property type="entry name" value="Cytochrome c-like domain"/>
    <property type="match status" value="1"/>
</dbReference>
<dbReference type="PANTHER" id="PTHR22888:SF9">
    <property type="entry name" value="CYTOCHROME C OXIDASE SUBUNIT 2"/>
    <property type="match status" value="1"/>
</dbReference>
<dbReference type="Gene3D" id="2.60.40.420">
    <property type="entry name" value="Cupredoxins - blue copper proteins"/>
    <property type="match status" value="1"/>
</dbReference>
<evidence type="ECO:0000256" key="16">
    <source>
        <dbReference type="PROSITE-ProRule" id="PRU00433"/>
    </source>
</evidence>
<evidence type="ECO:0000313" key="24">
    <source>
        <dbReference type="EMBL" id="KTC98595.1"/>
    </source>
</evidence>
<dbReference type="Gene3D" id="1.10.287.90">
    <property type="match status" value="1"/>
</dbReference>
<gene>
    <name evidence="24" type="primary">coxB</name>
    <name evidence="24" type="ORF">Lery_0759</name>
</gene>
<evidence type="ECO:0000256" key="2">
    <source>
        <dbReference type="ARBA" id="ARBA00007866"/>
    </source>
</evidence>
<dbReference type="PROSITE" id="PS00078">
    <property type="entry name" value="COX2"/>
    <property type="match status" value="1"/>
</dbReference>
<dbReference type="InterPro" id="IPR036257">
    <property type="entry name" value="Cyt_c_oxidase_su2_TM_sf"/>
</dbReference>
<keyword evidence="12 18" id="KW-0186">Copper</keyword>
<evidence type="ECO:0000256" key="1">
    <source>
        <dbReference type="ARBA" id="ARBA00004141"/>
    </source>
</evidence>
<keyword evidence="6 17" id="KW-0812">Transmembrane</keyword>
<dbReference type="InterPro" id="IPR002429">
    <property type="entry name" value="CcO_II-like_C"/>
</dbReference>
<comment type="catalytic activity">
    <reaction evidence="15 18">
        <text>4 Fe(II)-[cytochrome c] + O2 + 8 H(+)(in) = 4 Fe(III)-[cytochrome c] + 2 H2O + 4 H(+)(out)</text>
        <dbReference type="Rhea" id="RHEA:11436"/>
        <dbReference type="Rhea" id="RHEA-COMP:10350"/>
        <dbReference type="Rhea" id="RHEA-COMP:14399"/>
        <dbReference type="ChEBI" id="CHEBI:15377"/>
        <dbReference type="ChEBI" id="CHEBI:15378"/>
        <dbReference type="ChEBI" id="CHEBI:15379"/>
        <dbReference type="ChEBI" id="CHEBI:29033"/>
        <dbReference type="ChEBI" id="CHEBI:29034"/>
        <dbReference type="EC" id="7.1.1.9"/>
    </reaction>
</comment>
<evidence type="ECO:0000259" key="22">
    <source>
        <dbReference type="PROSITE" id="PS50999"/>
    </source>
</evidence>
<dbReference type="GO" id="GO:0042773">
    <property type="term" value="P:ATP synthesis coupled electron transport"/>
    <property type="evidence" value="ECO:0007669"/>
    <property type="project" value="TreeGrafter"/>
</dbReference>
<feature type="signal peptide" evidence="20">
    <location>
        <begin position="1"/>
        <end position="26"/>
    </location>
</feature>
<reference evidence="24 25" key="1">
    <citation type="submission" date="2015-11" db="EMBL/GenBank/DDBJ databases">
        <title>Genomic analysis of 38 Legionella species identifies large and diverse effector repertoires.</title>
        <authorList>
            <person name="Burstein D."/>
            <person name="Amaro F."/>
            <person name="Zusman T."/>
            <person name="Lifshitz Z."/>
            <person name="Cohen O."/>
            <person name="Gilbert J.A."/>
            <person name="Pupko T."/>
            <person name="Shuman H.A."/>
            <person name="Segal G."/>
        </authorList>
    </citation>
    <scope>NUCLEOTIDE SEQUENCE [LARGE SCALE GENOMIC DNA]</scope>
    <source>
        <strain evidence="24 25">SE-32A-C8</strain>
    </source>
</reference>
<dbReference type="GO" id="GO:0004129">
    <property type="term" value="F:cytochrome-c oxidase activity"/>
    <property type="evidence" value="ECO:0007669"/>
    <property type="project" value="UniProtKB-EC"/>
</dbReference>
<evidence type="ECO:0000256" key="15">
    <source>
        <dbReference type="ARBA" id="ARBA00047816"/>
    </source>
</evidence>
<keyword evidence="8" id="KW-1278">Translocase</keyword>
<keyword evidence="25" id="KW-1185">Reference proteome</keyword>
<dbReference type="PATRIC" id="fig|448.7.peg.793"/>
<feature type="chain" id="PRO_5006913388" description="Cytochrome c oxidase subunit 2" evidence="20">
    <location>
        <begin position="27"/>
        <end position="402"/>
    </location>
</feature>
<dbReference type="InterPro" id="IPR011759">
    <property type="entry name" value="Cyt_c_oxidase_su2_TM_dom"/>
</dbReference>
<evidence type="ECO:0000256" key="14">
    <source>
        <dbReference type="ARBA" id="ARBA00024688"/>
    </source>
</evidence>
<keyword evidence="5 17" id="KW-0679">Respiratory chain</keyword>
<dbReference type="PANTHER" id="PTHR22888">
    <property type="entry name" value="CYTOCHROME C OXIDASE, SUBUNIT II"/>
    <property type="match status" value="1"/>
</dbReference>
<dbReference type="GO" id="GO:0005886">
    <property type="term" value="C:plasma membrane"/>
    <property type="evidence" value="ECO:0007669"/>
    <property type="project" value="UniProtKB-SubCell"/>
</dbReference>
<dbReference type="GO" id="GO:0016491">
    <property type="term" value="F:oxidoreductase activity"/>
    <property type="evidence" value="ECO:0007669"/>
    <property type="project" value="InterPro"/>
</dbReference>
<comment type="caution">
    <text evidence="24">The sequence shown here is derived from an EMBL/GenBank/DDBJ whole genome shotgun (WGS) entry which is preliminary data.</text>
</comment>
<sequence length="402" mass="44708">MRNRFKAGGLLAAAGVGLLTTQTATAAADTWQLNMYEGVTPLSHDMYFLHTTSMIVCALIGIVVFGVMIYSLIHHRKSVGYKPAAFHDNPRLEIVWSVIPFLILIALAIPATTILMRLEDSSDSDVTIKVVGSQWKWQYQYLDQGISFFSNLATPYDQIQNKQKKGQWYLLEVDKPLVVPVNRKIRFLVTSTDVIHSWWVPELGVKRDAMPGFMHEAWARIEKPGVYRGQCTELCGINHGYMPIVVYAVSDEDFNKWVDEQVKVEDIYAAGADKPKEQVKMTREELMTLGKTKYEAICAACHKADGKGLPPMFPPLKGSSIAVGKPISRHIALVLDGVPGSAMQAYKDQLTDQEIAAVVTYERNAWDNNTNDEVQPADVAKVRSGEVQAPKIVKKAQAGGLR</sequence>
<dbReference type="NCBIfam" id="TIGR02866">
    <property type="entry name" value="CoxB"/>
    <property type="match status" value="1"/>
</dbReference>
<evidence type="ECO:0000256" key="4">
    <source>
        <dbReference type="ARBA" id="ARBA00022617"/>
    </source>
</evidence>
<evidence type="ECO:0000256" key="10">
    <source>
        <dbReference type="ARBA" id="ARBA00022989"/>
    </source>
</evidence>
<keyword evidence="4 16" id="KW-0349">Heme</keyword>
<comment type="function">
    <text evidence="14 18">Subunits I and II form the functional core of the enzyme complex. Electrons originating in cytochrome c are transferred via heme a and Cu(A) to the binuclear center formed by heme a3 and Cu(B).</text>
</comment>
<evidence type="ECO:0000256" key="8">
    <source>
        <dbReference type="ARBA" id="ARBA00022967"/>
    </source>
</evidence>
<evidence type="ECO:0000256" key="18">
    <source>
        <dbReference type="RuleBase" id="RU004024"/>
    </source>
</evidence>
<dbReference type="InterPro" id="IPR014222">
    <property type="entry name" value="Cyt_c_oxidase_su2"/>
</dbReference>
<dbReference type="InterPro" id="IPR009056">
    <property type="entry name" value="Cyt_c-like_dom"/>
</dbReference>
<comment type="similarity">
    <text evidence="2 17">Belongs to the cytochrome c oxidase subunit 2 family.</text>
</comment>
<dbReference type="RefSeq" id="WP_058526049.1">
    <property type="nucleotide sequence ID" value="NZ_CAAAHY010000008.1"/>
</dbReference>
<keyword evidence="10 19" id="KW-1133">Transmembrane helix</keyword>
<organism evidence="24 25">
    <name type="scientific">Legionella erythra</name>
    <dbReference type="NCBI Taxonomy" id="448"/>
    <lineage>
        <taxon>Bacteria</taxon>
        <taxon>Pseudomonadati</taxon>
        <taxon>Pseudomonadota</taxon>
        <taxon>Gammaproteobacteria</taxon>
        <taxon>Legionellales</taxon>
        <taxon>Legionellaceae</taxon>
        <taxon>Legionella</taxon>
    </lineage>
</organism>
<evidence type="ECO:0000256" key="9">
    <source>
        <dbReference type="ARBA" id="ARBA00022982"/>
    </source>
</evidence>
<feature type="domain" description="Cytochrome oxidase subunit II copper A binding" evidence="21">
    <location>
        <begin position="123"/>
        <end position="260"/>
    </location>
</feature>
<evidence type="ECO:0000256" key="12">
    <source>
        <dbReference type="ARBA" id="ARBA00023008"/>
    </source>
</evidence>
<dbReference type="InterPro" id="IPR045187">
    <property type="entry name" value="CcO_II"/>
</dbReference>
<keyword evidence="20" id="KW-0732">Signal</keyword>
<keyword evidence="11 16" id="KW-0408">Iron</keyword>
<comment type="subcellular location">
    <subcellularLocation>
        <location evidence="17">Cell membrane</location>
        <topology evidence="17">Multi-pass membrane protein</topology>
    </subcellularLocation>
    <subcellularLocation>
        <location evidence="1">Membrane</location>
        <topology evidence="1">Multi-pass membrane protein</topology>
    </subcellularLocation>
</comment>
<dbReference type="InterPro" id="IPR036909">
    <property type="entry name" value="Cyt_c-like_dom_sf"/>
</dbReference>
<dbReference type="Pfam" id="PF02790">
    <property type="entry name" value="COX2_TM"/>
    <property type="match status" value="1"/>
</dbReference>
<evidence type="ECO:0000313" key="25">
    <source>
        <dbReference type="Proteomes" id="UP000054773"/>
    </source>
</evidence>
<dbReference type="STRING" id="448.Lery_0759"/>
<dbReference type="PROSITE" id="PS51007">
    <property type="entry name" value="CYTC"/>
    <property type="match status" value="1"/>
</dbReference>
<evidence type="ECO:0000256" key="5">
    <source>
        <dbReference type="ARBA" id="ARBA00022660"/>
    </source>
</evidence>
<evidence type="ECO:0000256" key="3">
    <source>
        <dbReference type="ARBA" id="ARBA00022448"/>
    </source>
</evidence>
<accession>A0A0W0TS75</accession>
<comment type="cofactor">
    <cofactor evidence="18">
        <name>Cu cation</name>
        <dbReference type="ChEBI" id="CHEBI:23378"/>
    </cofactor>
    <text evidence="18">Binds a copper A center.</text>
</comment>
<keyword evidence="9 17" id="KW-0249">Electron transport</keyword>
<feature type="domain" description="Cytochrome c" evidence="23">
    <location>
        <begin position="285"/>
        <end position="366"/>
    </location>
</feature>
<keyword evidence="7 16" id="KW-0479">Metal-binding</keyword>
<evidence type="ECO:0000259" key="23">
    <source>
        <dbReference type="PROSITE" id="PS51007"/>
    </source>
</evidence>
<name>A0A0W0TS75_LEGER</name>
<dbReference type="EC" id="7.1.1.9" evidence="18"/>
<feature type="transmembrane region" description="Helical" evidence="19">
    <location>
        <begin position="51"/>
        <end position="73"/>
    </location>
</feature>
<feature type="domain" description="Cytochrome oxidase subunit II transmembrane region profile" evidence="22">
    <location>
        <begin position="27"/>
        <end position="122"/>
    </location>
</feature>
<evidence type="ECO:0000256" key="7">
    <source>
        <dbReference type="ARBA" id="ARBA00022723"/>
    </source>
</evidence>
<dbReference type="GO" id="GO:0005507">
    <property type="term" value="F:copper ion binding"/>
    <property type="evidence" value="ECO:0007669"/>
    <property type="project" value="InterPro"/>
</dbReference>
<dbReference type="CDD" id="cd13912">
    <property type="entry name" value="CcO_II_C"/>
    <property type="match status" value="1"/>
</dbReference>
<dbReference type="GO" id="GO:0020037">
    <property type="term" value="F:heme binding"/>
    <property type="evidence" value="ECO:0007669"/>
    <property type="project" value="InterPro"/>
</dbReference>
<dbReference type="Pfam" id="PF13442">
    <property type="entry name" value="Cytochrome_CBB3"/>
    <property type="match status" value="1"/>
</dbReference>
<evidence type="ECO:0000259" key="21">
    <source>
        <dbReference type="PROSITE" id="PS50857"/>
    </source>
</evidence>
<dbReference type="SUPFAM" id="SSF46626">
    <property type="entry name" value="Cytochrome c"/>
    <property type="match status" value="1"/>
</dbReference>
<dbReference type="OrthoDB" id="9781261at2"/>
<evidence type="ECO:0000256" key="6">
    <source>
        <dbReference type="ARBA" id="ARBA00022692"/>
    </source>
</evidence>
<evidence type="ECO:0000256" key="11">
    <source>
        <dbReference type="ARBA" id="ARBA00023004"/>
    </source>
</evidence>
<dbReference type="PRINTS" id="PR01166">
    <property type="entry name" value="CYCOXIDASEII"/>
</dbReference>